<protein>
    <submittedName>
        <fullName evidence="2">Ataxia telangiectasia mutated family protein</fullName>
    </submittedName>
</protein>
<gene>
    <name evidence="2" type="ORF">Tci_483607</name>
</gene>
<dbReference type="Pfam" id="PF00078">
    <property type="entry name" value="RVT_1"/>
    <property type="match status" value="1"/>
</dbReference>
<dbReference type="EMBL" id="BKCJ010242496">
    <property type="protein sequence ID" value="GEZ11634.1"/>
    <property type="molecule type" value="Genomic_DNA"/>
</dbReference>
<evidence type="ECO:0000313" key="2">
    <source>
        <dbReference type="EMBL" id="GEZ11634.1"/>
    </source>
</evidence>
<feature type="domain" description="Reverse transcriptase" evidence="1">
    <location>
        <begin position="1"/>
        <end position="259"/>
    </location>
</feature>
<dbReference type="InterPro" id="IPR000477">
    <property type="entry name" value="RT_dom"/>
</dbReference>
<accession>A0A699I439</accession>
<organism evidence="2">
    <name type="scientific">Tanacetum cinerariifolium</name>
    <name type="common">Dalmatian daisy</name>
    <name type="synonym">Chrysanthemum cinerariifolium</name>
    <dbReference type="NCBI Taxonomy" id="118510"/>
    <lineage>
        <taxon>Eukaryota</taxon>
        <taxon>Viridiplantae</taxon>
        <taxon>Streptophyta</taxon>
        <taxon>Embryophyta</taxon>
        <taxon>Tracheophyta</taxon>
        <taxon>Spermatophyta</taxon>
        <taxon>Magnoliopsida</taxon>
        <taxon>eudicotyledons</taxon>
        <taxon>Gunneridae</taxon>
        <taxon>Pentapetalae</taxon>
        <taxon>asterids</taxon>
        <taxon>campanulids</taxon>
        <taxon>Asterales</taxon>
        <taxon>Asteraceae</taxon>
        <taxon>Asteroideae</taxon>
        <taxon>Anthemideae</taxon>
        <taxon>Anthemidinae</taxon>
        <taxon>Tanacetum</taxon>
    </lineage>
</organism>
<evidence type="ECO:0000259" key="1">
    <source>
        <dbReference type="PROSITE" id="PS50878"/>
    </source>
</evidence>
<sequence length="259" mass="29851">MAITLVVDGETINVISAYAPHVSLGEEEKKSLWDSLDELVREGDLRACRDCMVFPGEACSSQHRLVAMDALFERRRHMMAMTGMSRILWKNLNGDAVESFKTQQRMPLVLIAEQRDPGRPARNLGDLMMRYKQSRPEGSRKGEIDSQDLHTSAVTRGSAKQNLMEKYKEKQRDLHMAFLDLKKAYDRVPRKLIWRTLVNKGTPRSYLRVIRDMYEWAKTRVQITMRNTLFFPMEVGLHEGSVISPYLFASILDELSRGI</sequence>
<reference evidence="2" key="1">
    <citation type="journal article" date="2019" name="Sci. Rep.">
        <title>Draft genome of Tanacetum cinerariifolium, the natural source of mosquito coil.</title>
        <authorList>
            <person name="Yamashiro T."/>
            <person name="Shiraishi A."/>
            <person name="Satake H."/>
            <person name="Nakayama K."/>
        </authorList>
    </citation>
    <scope>NUCLEOTIDE SEQUENCE</scope>
</reference>
<name>A0A699I439_TANCI</name>
<dbReference type="PANTHER" id="PTHR19446">
    <property type="entry name" value="REVERSE TRANSCRIPTASES"/>
    <property type="match status" value="1"/>
</dbReference>
<dbReference type="AlphaFoldDB" id="A0A699I439"/>
<proteinExistence type="predicted"/>
<comment type="caution">
    <text evidence="2">The sequence shown here is derived from an EMBL/GenBank/DDBJ whole genome shotgun (WGS) entry which is preliminary data.</text>
</comment>
<dbReference type="PROSITE" id="PS50878">
    <property type="entry name" value="RT_POL"/>
    <property type="match status" value="1"/>
</dbReference>